<comment type="similarity">
    <text evidence="1">Belongs to the peptidase M20A family.</text>
</comment>
<keyword evidence="2" id="KW-0645">Protease</keyword>
<feature type="domain" description="Peptidase M20 dimerisation" evidence="6">
    <location>
        <begin position="237"/>
        <end position="375"/>
    </location>
</feature>
<dbReference type="EMBL" id="UINC01001105">
    <property type="protein sequence ID" value="SUZ70901.1"/>
    <property type="molecule type" value="Genomic_DNA"/>
</dbReference>
<keyword evidence="5" id="KW-0862">Zinc</keyword>
<dbReference type="SUPFAM" id="SSF55031">
    <property type="entry name" value="Bacterial exopeptidase dimerisation domain"/>
    <property type="match status" value="1"/>
</dbReference>
<evidence type="ECO:0000256" key="3">
    <source>
        <dbReference type="ARBA" id="ARBA00022723"/>
    </source>
</evidence>
<dbReference type="Gene3D" id="3.30.70.360">
    <property type="match status" value="1"/>
</dbReference>
<proteinExistence type="inferred from homology"/>
<evidence type="ECO:0000259" key="6">
    <source>
        <dbReference type="Pfam" id="PF07687"/>
    </source>
</evidence>
<dbReference type="InterPro" id="IPR036264">
    <property type="entry name" value="Bact_exopeptidase_dim_dom"/>
</dbReference>
<dbReference type="SUPFAM" id="SSF53187">
    <property type="entry name" value="Zn-dependent exopeptidases"/>
    <property type="match status" value="1"/>
</dbReference>
<dbReference type="InterPro" id="IPR001261">
    <property type="entry name" value="ArgE/DapE_CS"/>
</dbReference>
<keyword evidence="4" id="KW-0378">Hydrolase</keyword>
<dbReference type="Pfam" id="PF01546">
    <property type="entry name" value="Peptidase_M20"/>
    <property type="match status" value="1"/>
</dbReference>
<dbReference type="InterPro" id="IPR002933">
    <property type="entry name" value="Peptidase_M20"/>
</dbReference>
<protein>
    <recommendedName>
        <fullName evidence="6">Peptidase M20 dimerisation domain-containing protein</fullName>
    </recommendedName>
</protein>
<dbReference type="Pfam" id="PF07687">
    <property type="entry name" value="M20_dimer"/>
    <property type="match status" value="1"/>
</dbReference>
<dbReference type="InterPro" id="IPR011650">
    <property type="entry name" value="Peptidase_M20_dimer"/>
</dbReference>
<evidence type="ECO:0000256" key="4">
    <source>
        <dbReference type="ARBA" id="ARBA00022801"/>
    </source>
</evidence>
<keyword evidence="3" id="KW-0479">Metal-binding</keyword>
<organism evidence="7">
    <name type="scientific">marine metagenome</name>
    <dbReference type="NCBI Taxonomy" id="408172"/>
    <lineage>
        <taxon>unclassified sequences</taxon>
        <taxon>metagenomes</taxon>
        <taxon>ecological metagenomes</taxon>
    </lineage>
</organism>
<dbReference type="GO" id="GO:0046872">
    <property type="term" value="F:metal ion binding"/>
    <property type="evidence" value="ECO:0007669"/>
    <property type="project" value="UniProtKB-KW"/>
</dbReference>
<dbReference type="Gene3D" id="3.40.630.10">
    <property type="entry name" value="Zn peptidases"/>
    <property type="match status" value="1"/>
</dbReference>
<dbReference type="GO" id="GO:0006508">
    <property type="term" value="P:proteolysis"/>
    <property type="evidence" value="ECO:0007669"/>
    <property type="project" value="UniProtKB-KW"/>
</dbReference>
<evidence type="ECO:0000313" key="7">
    <source>
        <dbReference type="EMBL" id="SUZ70901.1"/>
    </source>
</evidence>
<accession>A0A381PV16</accession>
<dbReference type="PANTHER" id="PTHR45962">
    <property type="entry name" value="N-FATTY-ACYL-AMINO ACID SYNTHASE/HYDROLASE PM20D1"/>
    <property type="match status" value="1"/>
</dbReference>
<evidence type="ECO:0000256" key="5">
    <source>
        <dbReference type="ARBA" id="ARBA00022833"/>
    </source>
</evidence>
<dbReference type="PROSITE" id="PS00758">
    <property type="entry name" value="ARGE_DAPE_CPG2_1"/>
    <property type="match status" value="1"/>
</dbReference>
<sequence length="479" mass="52472">MSIWIGSTWTGSMWVERIRRSLPGLAAAITLIAASVAGQELRLEPHQELARELFRELVEINTVESEGTAVAVEAMARRLLAAGFSEEDVQIVGPNDRKANLVVRLRGRDTGRAPILLLAHLDVVEALPSDWTIDPWTFTERNGYYYGRGVTDDKDEAAIYTANLIRYKQEGFVPDRDIIVALTADEEGGPANGVRWLLENRRDLIDAEYALNEGGGGALKDGVHQLNSVQASEKVYQNFDLRATNPGGHSSLPRDDNAIYELASVLTRISQYNFPVMLNEVTEAYFRGTAAVEGGAIAEDIRSVLENPENERAAGRLQAFPHLNARLRTTCVATRLNGGHANNALPQTAGALVNCRILPNQNPAEVLLTLRELAGPAVEVTAAGQPNPSPPSPLTPEVLQPIERITEEMWPGVPVVPVMSALATDGLYLRQAGIPTYGVSGVFEDVDDVRAHGQDERILIESFYEGQEFMYRLVKALTF</sequence>
<dbReference type="Gene3D" id="1.10.150.900">
    <property type="match status" value="1"/>
</dbReference>
<evidence type="ECO:0000256" key="2">
    <source>
        <dbReference type="ARBA" id="ARBA00022670"/>
    </source>
</evidence>
<dbReference type="InterPro" id="IPR047177">
    <property type="entry name" value="Pept_M20A"/>
</dbReference>
<dbReference type="PANTHER" id="PTHR45962:SF1">
    <property type="entry name" value="N-FATTY-ACYL-AMINO ACID SYNTHASE_HYDROLASE PM20D1"/>
    <property type="match status" value="1"/>
</dbReference>
<reference evidence="7" key="1">
    <citation type="submission" date="2018-05" db="EMBL/GenBank/DDBJ databases">
        <authorList>
            <person name="Lanie J.A."/>
            <person name="Ng W.-L."/>
            <person name="Kazmierczak K.M."/>
            <person name="Andrzejewski T.M."/>
            <person name="Davidsen T.M."/>
            <person name="Wayne K.J."/>
            <person name="Tettelin H."/>
            <person name="Glass J.I."/>
            <person name="Rusch D."/>
            <person name="Podicherti R."/>
            <person name="Tsui H.-C.T."/>
            <person name="Winkler M.E."/>
        </authorList>
    </citation>
    <scope>NUCLEOTIDE SEQUENCE</scope>
</reference>
<gene>
    <name evidence="7" type="ORF">METZ01_LOCUS23755</name>
</gene>
<dbReference type="AlphaFoldDB" id="A0A381PV16"/>
<dbReference type="GO" id="GO:0008233">
    <property type="term" value="F:peptidase activity"/>
    <property type="evidence" value="ECO:0007669"/>
    <property type="project" value="UniProtKB-KW"/>
</dbReference>
<evidence type="ECO:0000256" key="1">
    <source>
        <dbReference type="ARBA" id="ARBA00006247"/>
    </source>
</evidence>
<dbReference type="NCBIfam" id="NF006596">
    <property type="entry name" value="PRK09133.1"/>
    <property type="match status" value="1"/>
</dbReference>
<name>A0A381PV16_9ZZZZ</name>